<accession>A0A6H2A4D3</accession>
<protein>
    <submittedName>
        <fullName evidence="1">Uncharacterized protein</fullName>
    </submittedName>
</protein>
<gene>
    <name evidence="1" type="ORF">TM448A05167_0005</name>
</gene>
<name>A0A6H2A4D3_9ZZZZ</name>
<organism evidence="1">
    <name type="scientific">viral metagenome</name>
    <dbReference type="NCBI Taxonomy" id="1070528"/>
    <lineage>
        <taxon>unclassified sequences</taxon>
        <taxon>metagenomes</taxon>
        <taxon>organismal metagenomes</taxon>
    </lineage>
</organism>
<evidence type="ECO:0000313" key="1">
    <source>
        <dbReference type="EMBL" id="QJA54501.1"/>
    </source>
</evidence>
<dbReference type="EMBL" id="MT144512">
    <property type="protein sequence ID" value="QJA54501.1"/>
    <property type="molecule type" value="Genomic_DNA"/>
</dbReference>
<proteinExistence type="predicted"/>
<dbReference type="AlphaFoldDB" id="A0A6H2A4D3"/>
<reference evidence="1" key="1">
    <citation type="submission" date="2020-03" db="EMBL/GenBank/DDBJ databases">
        <title>The deep terrestrial virosphere.</title>
        <authorList>
            <person name="Holmfeldt K."/>
            <person name="Nilsson E."/>
            <person name="Simone D."/>
            <person name="Lopez-Fernandez M."/>
            <person name="Wu X."/>
            <person name="de Brujin I."/>
            <person name="Lundin D."/>
            <person name="Andersson A."/>
            <person name="Bertilsson S."/>
            <person name="Dopson M."/>
        </authorList>
    </citation>
    <scope>NUCLEOTIDE SEQUENCE</scope>
    <source>
        <strain evidence="1">TM448A05167</strain>
    </source>
</reference>
<sequence>MPRYDSIRKDARNKMVWELWKAHPDWSLAELAKPFDISRQRVAAIIKAETRRQKVR</sequence>